<accession>A0ABQ3L3R0</accession>
<keyword evidence="1" id="KW-1133">Transmembrane helix</keyword>
<evidence type="ECO:0000313" key="3">
    <source>
        <dbReference type="Proteomes" id="UP000659697"/>
    </source>
</evidence>
<evidence type="ECO:0000313" key="2">
    <source>
        <dbReference type="EMBL" id="GHG63028.1"/>
    </source>
</evidence>
<feature type="transmembrane region" description="Helical" evidence="1">
    <location>
        <begin position="94"/>
        <end position="116"/>
    </location>
</feature>
<keyword evidence="3" id="KW-1185">Reference proteome</keyword>
<name>A0ABQ3L3R0_9ALTE</name>
<dbReference type="Proteomes" id="UP000659697">
    <property type="component" value="Unassembled WGS sequence"/>
</dbReference>
<feature type="transmembrane region" description="Helical" evidence="1">
    <location>
        <begin position="12"/>
        <end position="31"/>
    </location>
</feature>
<feature type="transmembrane region" description="Helical" evidence="1">
    <location>
        <begin position="37"/>
        <end position="61"/>
    </location>
</feature>
<keyword evidence="1" id="KW-0472">Membrane</keyword>
<organism evidence="2 3">
    <name type="scientific">Alishewanella longhuensis</name>
    <dbReference type="NCBI Taxonomy" id="1091037"/>
    <lineage>
        <taxon>Bacteria</taxon>
        <taxon>Pseudomonadati</taxon>
        <taxon>Pseudomonadota</taxon>
        <taxon>Gammaproteobacteria</taxon>
        <taxon>Alteromonadales</taxon>
        <taxon>Alteromonadaceae</taxon>
        <taxon>Alishewanella</taxon>
    </lineage>
</organism>
<keyword evidence="1" id="KW-0812">Transmembrane</keyword>
<protein>
    <submittedName>
        <fullName evidence="2">Uncharacterized protein</fullName>
    </submittedName>
</protein>
<feature type="transmembrane region" description="Helical" evidence="1">
    <location>
        <begin position="68"/>
        <end position="88"/>
    </location>
</feature>
<gene>
    <name evidence="2" type="ORF">GCM10010919_08370</name>
</gene>
<comment type="caution">
    <text evidence="2">The sequence shown here is derived from an EMBL/GenBank/DDBJ whole genome shotgun (WGS) entry which is preliminary data.</text>
</comment>
<dbReference type="EMBL" id="BNAO01000002">
    <property type="protein sequence ID" value="GHG63028.1"/>
    <property type="molecule type" value="Genomic_DNA"/>
</dbReference>
<evidence type="ECO:0000256" key="1">
    <source>
        <dbReference type="SAM" id="Phobius"/>
    </source>
</evidence>
<reference evidence="3" key="1">
    <citation type="journal article" date="2019" name="Int. J. Syst. Evol. Microbiol.">
        <title>The Global Catalogue of Microorganisms (GCM) 10K type strain sequencing project: providing services to taxonomists for standard genome sequencing and annotation.</title>
        <authorList>
            <consortium name="The Broad Institute Genomics Platform"/>
            <consortium name="The Broad Institute Genome Sequencing Center for Infectious Disease"/>
            <person name="Wu L."/>
            <person name="Ma J."/>
        </authorList>
    </citation>
    <scope>NUCLEOTIDE SEQUENCE [LARGE SCALE GENOMIC DNA]</scope>
    <source>
        <strain evidence="3">CGMCC 1.7003</strain>
    </source>
</reference>
<sequence length="121" mass="13109">MNKAEITAAISASFWIFLVVTTLLVLAFAIGPLQLSAISLLSIVWGAGLACYLLLAIFVGWRFQLKALGSVLLVMPAIVSTGTPFRYIESDAVLFGYWLFMLLLIVLKTAILNAVCDDAKP</sequence>
<proteinExistence type="predicted"/>